<proteinExistence type="predicted"/>
<evidence type="ECO:0000313" key="2">
    <source>
        <dbReference type="EMBL" id="JAE13068.1"/>
    </source>
</evidence>
<protein>
    <submittedName>
        <fullName evidence="2">Uncharacterized protein</fullName>
    </submittedName>
</protein>
<name>A0A0A9FXK5_ARUDO</name>
<feature type="compositionally biased region" description="Polar residues" evidence="1">
    <location>
        <begin position="7"/>
        <end position="18"/>
    </location>
</feature>
<reference evidence="2" key="1">
    <citation type="submission" date="2014-09" db="EMBL/GenBank/DDBJ databases">
        <authorList>
            <person name="Magalhaes I.L.F."/>
            <person name="Oliveira U."/>
            <person name="Santos F.R."/>
            <person name="Vidigal T.H.D.A."/>
            <person name="Brescovit A.D."/>
            <person name="Santos A.J."/>
        </authorList>
    </citation>
    <scope>NUCLEOTIDE SEQUENCE</scope>
    <source>
        <tissue evidence="2">Shoot tissue taken approximately 20 cm above the soil surface</tissue>
    </source>
</reference>
<organism evidence="2">
    <name type="scientific">Arundo donax</name>
    <name type="common">Giant reed</name>
    <name type="synonym">Donax arundinaceus</name>
    <dbReference type="NCBI Taxonomy" id="35708"/>
    <lineage>
        <taxon>Eukaryota</taxon>
        <taxon>Viridiplantae</taxon>
        <taxon>Streptophyta</taxon>
        <taxon>Embryophyta</taxon>
        <taxon>Tracheophyta</taxon>
        <taxon>Spermatophyta</taxon>
        <taxon>Magnoliopsida</taxon>
        <taxon>Liliopsida</taxon>
        <taxon>Poales</taxon>
        <taxon>Poaceae</taxon>
        <taxon>PACMAD clade</taxon>
        <taxon>Arundinoideae</taxon>
        <taxon>Arundineae</taxon>
        <taxon>Arundo</taxon>
    </lineage>
</organism>
<sequence length="45" mass="5082">MMCYQGSRMNRSKLTQWRRSPATPARIQAGPAWPQDAAASRHGRP</sequence>
<feature type="region of interest" description="Disordered" evidence="1">
    <location>
        <begin position="1"/>
        <end position="45"/>
    </location>
</feature>
<dbReference type="AlphaFoldDB" id="A0A0A9FXK5"/>
<accession>A0A0A9FXK5</accession>
<evidence type="ECO:0000256" key="1">
    <source>
        <dbReference type="SAM" id="MobiDB-lite"/>
    </source>
</evidence>
<reference evidence="2" key="2">
    <citation type="journal article" date="2015" name="Data Brief">
        <title>Shoot transcriptome of the giant reed, Arundo donax.</title>
        <authorList>
            <person name="Barrero R.A."/>
            <person name="Guerrero F.D."/>
            <person name="Moolhuijzen P."/>
            <person name="Goolsby J.A."/>
            <person name="Tidwell J."/>
            <person name="Bellgard S.E."/>
            <person name="Bellgard M.I."/>
        </authorList>
    </citation>
    <scope>NUCLEOTIDE SEQUENCE</scope>
    <source>
        <tissue evidence="2">Shoot tissue taken approximately 20 cm above the soil surface</tissue>
    </source>
</reference>
<dbReference type="EMBL" id="GBRH01184828">
    <property type="protein sequence ID" value="JAE13068.1"/>
    <property type="molecule type" value="Transcribed_RNA"/>
</dbReference>